<evidence type="ECO:0000256" key="2">
    <source>
        <dbReference type="ARBA" id="ARBA00022630"/>
    </source>
</evidence>
<name>A0ABT5DDR5_9BACT</name>
<evidence type="ECO:0000313" key="6">
    <source>
        <dbReference type="Proteomes" id="UP001221838"/>
    </source>
</evidence>
<dbReference type="InterPro" id="IPR002938">
    <property type="entry name" value="FAD-bd"/>
</dbReference>
<dbReference type="Gene3D" id="3.50.50.60">
    <property type="entry name" value="FAD/NAD(P)-binding domain"/>
    <property type="match status" value="1"/>
</dbReference>
<evidence type="ECO:0000259" key="4">
    <source>
        <dbReference type="Pfam" id="PF01494"/>
    </source>
</evidence>
<dbReference type="SUPFAM" id="SSF51905">
    <property type="entry name" value="FAD/NAD(P)-binding domain"/>
    <property type="match status" value="1"/>
</dbReference>
<dbReference type="GO" id="GO:0004497">
    <property type="term" value="F:monooxygenase activity"/>
    <property type="evidence" value="ECO:0007669"/>
    <property type="project" value="UniProtKB-KW"/>
</dbReference>
<evidence type="ECO:0000256" key="1">
    <source>
        <dbReference type="ARBA" id="ARBA00001974"/>
    </source>
</evidence>
<dbReference type="PRINTS" id="PR00420">
    <property type="entry name" value="RNGMNOXGNASE"/>
</dbReference>
<dbReference type="PANTHER" id="PTHR43004">
    <property type="entry name" value="TRK SYSTEM POTASSIUM UPTAKE PROTEIN"/>
    <property type="match status" value="1"/>
</dbReference>
<proteinExistence type="predicted"/>
<dbReference type="Gene3D" id="3.40.30.120">
    <property type="match status" value="1"/>
</dbReference>
<protein>
    <submittedName>
        <fullName evidence="5">FAD-dependent monooxygenase</fullName>
    </submittedName>
</protein>
<keyword evidence="3" id="KW-0274">FAD</keyword>
<reference evidence="5 6" key="1">
    <citation type="submission" date="2022-11" db="EMBL/GenBank/DDBJ databases">
        <title>Minimal conservation of predation-associated metabolite biosynthetic gene clusters underscores biosynthetic potential of Myxococcota including descriptions for ten novel species: Archangium lansinium sp. nov., Myxococcus landrumus sp. nov., Nannocystis bai.</title>
        <authorList>
            <person name="Ahearne A."/>
            <person name="Stevens C."/>
            <person name="Dowd S."/>
        </authorList>
    </citation>
    <scope>NUCLEOTIDE SEQUENCE [LARGE SCALE GENOMIC DNA]</scope>
    <source>
        <strain evidence="5 6">NCWAL01</strain>
    </source>
</reference>
<dbReference type="Gene3D" id="3.30.9.10">
    <property type="entry name" value="D-Amino Acid Oxidase, subunit A, domain 2"/>
    <property type="match status" value="1"/>
</dbReference>
<evidence type="ECO:0000256" key="3">
    <source>
        <dbReference type="ARBA" id="ARBA00022827"/>
    </source>
</evidence>
<keyword evidence="2" id="KW-0285">Flavoprotein</keyword>
<comment type="cofactor">
    <cofactor evidence="1">
        <name>FAD</name>
        <dbReference type="ChEBI" id="CHEBI:57692"/>
    </cofactor>
</comment>
<dbReference type="InterPro" id="IPR050641">
    <property type="entry name" value="RIFMO-like"/>
</dbReference>
<sequence length="518" mass="56339">MNSTSVLVVGGGLVGVSASLFLAWRGVPTVLVERHSGSSPHPRAIGYTPRTLELYRAAGLGSRIPQTPPGFRLRRVRTESLAGKWFEESPWTPETPQASTLEYSPCTGAAIAQDRLEPLLRDQAGALGADIRLDTELVRFEQDAEGVTAWLRERTGREYTVRAAYLVAADGHRSPVREALGIGRKGRGHMRTVRSVLFRAPLEEYLREGVTQFQIDQPGLSAFLTTYGDGRWVLIFSDDEERDEGALRAKVSQAIGRSDLEVEFITTGRWELSALIAERFSSGRVFLAGDAAHTLPPNRGGYGANTGIEDAHNLAWKVSAVLSGASAPRLLDTYDAERRPIAWLRHQQIFARTDYKAEAAGTAQDARIIDDAAMEFGQLYRSAAVLGAGEELPPALRPEQWAGQPGTRAPHAWVSRGGERLSTLDLFQRAWVLLAEDGRWFPAVAQAAGQRGIEVEGLHIGADVRPFEPEAFRKAFGLGTGGAALIRPDGYVAWRSTGLPADPLRALTHALGHVASSD</sequence>
<organism evidence="5 6">
    <name type="scientific">Stigmatella ashevillensis</name>
    <dbReference type="NCBI Taxonomy" id="2995309"/>
    <lineage>
        <taxon>Bacteria</taxon>
        <taxon>Pseudomonadati</taxon>
        <taxon>Myxococcota</taxon>
        <taxon>Myxococcia</taxon>
        <taxon>Myxococcales</taxon>
        <taxon>Cystobacterineae</taxon>
        <taxon>Archangiaceae</taxon>
        <taxon>Stigmatella</taxon>
    </lineage>
</organism>
<gene>
    <name evidence="5" type="ORF">POL68_25365</name>
</gene>
<dbReference type="Pfam" id="PF01494">
    <property type="entry name" value="FAD_binding_3"/>
    <property type="match status" value="1"/>
</dbReference>
<dbReference type="InterPro" id="IPR036188">
    <property type="entry name" value="FAD/NAD-bd_sf"/>
</dbReference>
<evidence type="ECO:0000313" key="5">
    <source>
        <dbReference type="EMBL" id="MDC0711824.1"/>
    </source>
</evidence>
<dbReference type="RefSeq" id="WP_272141818.1">
    <property type="nucleotide sequence ID" value="NZ_JAQNDM010000002.1"/>
</dbReference>
<dbReference type="Pfam" id="PF21274">
    <property type="entry name" value="Rng_hyd_C"/>
    <property type="match status" value="1"/>
</dbReference>
<accession>A0ABT5DDR5</accession>
<comment type="caution">
    <text evidence="5">The sequence shown here is derived from an EMBL/GenBank/DDBJ whole genome shotgun (WGS) entry which is preliminary data.</text>
</comment>
<keyword evidence="5" id="KW-0560">Oxidoreductase</keyword>
<dbReference type="EMBL" id="JAQNDM010000002">
    <property type="protein sequence ID" value="MDC0711824.1"/>
    <property type="molecule type" value="Genomic_DNA"/>
</dbReference>
<feature type="domain" description="FAD-binding" evidence="4">
    <location>
        <begin position="4"/>
        <end position="344"/>
    </location>
</feature>
<keyword evidence="5" id="KW-0503">Monooxygenase</keyword>
<keyword evidence="6" id="KW-1185">Reference proteome</keyword>
<dbReference type="PANTHER" id="PTHR43004:SF19">
    <property type="entry name" value="BINDING MONOOXYGENASE, PUTATIVE (JCVI)-RELATED"/>
    <property type="match status" value="1"/>
</dbReference>
<dbReference type="Proteomes" id="UP001221838">
    <property type="component" value="Unassembled WGS sequence"/>
</dbReference>